<keyword evidence="4" id="KW-0804">Transcription</keyword>
<evidence type="ECO:0000256" key="6">
    <source>
        <dbReference type="SAM" id="MobiDB-lite"/>
    </source>
</evidence>
<evidence type="ECO:0000256" key="4">
    <source>
        <dbReference type="ARBA" id="ARBA00023163"/>
    </source>
</evidence>
<evidence type="ECO:0000259" key="8">
    <source>
        <dbReference type="PROSITE" id="PS50048"/>
    </source>
</evidence>
<gene>
    <name evidence="9" type="ORF">K402DRAFT_175832</name>
</gene>
<keyword evidence="5" id="KW-0539">Nucleus</keyword>
<dbReference type="GO" id="GO:0006351">
    <property type="term" value="P:DNA-templated transcription"/>
    <property type="evidence" value="ECO:0007669"/>
    <property type="project" value="InterPro"/>
</dbReference>
<comment type="subcellular location">
    <subcellularLocation>
        <location evidence="1">Nucleus</location>
    </subcellularLocation>
</comment>
<protein>
    <recommendedName>
        <fullName evidence="8">Zn(2)-C6 fungal-type domain-containing protein</fullName>
    </recommendedName>
</protein>
<organism evidence="9 10">
    <name type="scientific">Aulographum hederae CBS 113979</name>
    <dbReference type="NCBI Taxonomy" id="1176131"/>
    <lineage>
        <taxon>Eukaryota</taxon>
        <taxon>Fungi</taxon>
        <taxon>Dikarya</taxon>
        <taxon>Ascomycota</taxon>
        <taxon>Pezizomycotina</taxon>
        <taxon>Dothideomycetes</taxon>
        <taxon>Pleosporomycetidae</taxon>
        <taxon>Aulographales</taxon>
        <taxon>Aulographaceae</taxon>
    </lineage>
</organism>
<sequence length="683" mass="76793">MRNPVACVSCRTAKRQCIHKNKPPCDRCRETGKACYFPPPGTSALHRQSKQRRATQRTSSSGGQTSSLSPHAEDAAVNQIGSQVSQLMRSPPADEASKDLSAVNPFELFTDEVKNSYCRCQYKWSFHHIPSLLIQVRNGTLDVWVIWAILALAIRFSNKAPAPFETPIEASNAYAAHARHILQPSIESPTLGRIQALLMVTGHSWGAGEGRRAWIHLGMAVRMGQILGIFDESTYAREFGGSQSREHFIAAEEKRRTAWTCFLMDSLLSGGKGRKRSLGAEDMEIQLPCETDRFNFGEAVRCERLNGTISGDHSNLPVGSLGIIAYSMRAADIWGAVARWACSSKVNDEPPWQPTSEFQHLLQALYRWRCSLPDRLQYSVLSLHAHSASEQGQAYCYMHSIYFMSVMFLHRSYLPDVGPQKRQHPGSPADDQWRQWQMHSRRELLQVAARVCEMLEEIRAFGLFFLRGLVPWIGFTIYTAVGVMLYCYHFPDQDDEGVMKRAKDRVVNGVAFLKDMRGQWPMADTWHETIKRMQAFYSNIKTKGDESVSRDERREIRNAIIDYGALQPSPVQDNHSEHSSSDAEAAASASSNQNNAYITVVKSDSSPPDESILGVQTTPTMPMQQQGQQPQGGYDMPLMQDFLPDDLEMFDTDFTIHDADLEAMIADATQGFWMNFPGEVGLY</sequence>
<feature type="compositionally biased region" description="Low complexity" evidence="6">
    <location>
        <begin position="582"/>
        <end position="591"/>
    </location>
</feature>
<feature type="compositionally biased region" description="Low complexity" evidence="6">
    <location>
        <begin position="56"/>
        <end position="69"/>
    </location>
</feature>
<dbReference type="GO" id="GO:0003677">
    <property type="term" value="F:DNA binding"/>
    <property type="evidence" value="ECO:0007669"/>
    <property type="project" value="InterPro"/>
</dbReference>
<feature type="domain" description="Zn(2)-C6 fungal-type" evidence="8">
    <location>
        <begin position="6"/>
        <end position="37"/>
    </location>
</feature>
<evidence type="ECO:0000256" key="7">
    <source>
        <dbReference type="SAM" id="Phobius"/>
    </source>
</evidence>
<keyword evidence="3" id="KW-0805">Transcription regulation</keyword>
<dbReference type="PANTHER" id="PTHR47338">
    <property type="entry name" value="ZN(II)2CYS6 TRANSCRIPTION FACTOR (EUROFUNG)-RELATED"/>
    <property type="match status" value="1"/>
</dbReference>
<dbReference type="PROSITE" id="PS50048">
    <property type="entry name" value="ZN2_CY6_FUNGAL_2"/>
    <property type="match status" value="1"/>
</dbReference>
<keyword evidence="7" id="KW-0472">Membrane</keyword>
<dbReference type="Pfam" id="PF04082">
    <property type="entry name" value="Fungal_trans"/>
    <property type="match status" value="1"/>
</dbReference>
<dbReference type="GO" id="GO:0005634">
    <property type="term" value="C:nucleus"/>
    <property type="evidence" value="ECO:0007669"/>
    <property type="project" value="UniProtKB-SubCell"/>
</dbReference>
<reference evidence="9" key="1">
    <citation type="journal article" date="2020" name="Stud. Mycol.">
        <title>101 Dothideomycetes genomes: a test case for predicting lifestyles and emergence of pathogens.</title>
        <authorList>
            <person name="Haridas S."/>
            <person name="Albert R."/>
            <person name="Binder M."/>
            <person name="Bloem J."/>
            <person name="Labutti K."/>
            <person name="Salamov A."/>
            <person name="Andreopoulos B."/>
            <person name="Baker S."/>
            <person name="Barry K."/>
            <person name="Bills G."/>
            <person name="Bluhm B."/>
            <person name="Cannon C."/>
            <person name="Castanera R."/>
            <person name="Culley D."/>
            <person name="Daum C."/>
            <person name="Ezra D."/>
            <person name="Gonzalez J."/>
            <person name="Henrissat B."/>
            <person name="Kuo A."/>
            <person name="Liang C."/>
            <person name="Lipzen A."/>
            <person name="Lutzoni F."/>
            <person name="Magnuson J."/>
            <person name="Mondo S."/>
            <person name="Nolan M."/>
            <person name="Ohm R."/>
            <person name="Pangilinan J."/>
            <person name="Park H.-J."/>
            <person name="Ramirez L."/>
            <person name="Alfaro M."/>
            <person name="Sun H."/>
            <person name="Tritt A."/>
            <person name="Yoshinaga Y."/>
            <person name="Zwiers L.-H."/>
            <person name="Turgeon B."/>
            <person name="Goodwin S."/>
            <person name="Spatafora J."/>
            <person name="Crous P."/>
            <person name="Grigoriev I."/>
        </authorList>
    </citation>
    <scope>NUCLEOTIDE SEQUENCE</scope>
    <source>
        <strain evidence="9">CBS 113979</strain>
    </source>
</reference>
<dbReference type="CDD" id="cd00067">
    <property type="entry name" value="GAL4"/>
    <property type="match status" value="1"/>
</dbReference>
<dbReference type="PROSITE" id="PS00463">
    <property type="entry name" value="ZN2_CY6_FUNGAL_1"/>
    <property type="match status" value="1"/>
</dbReference>
<dbReference type="Proteomes" id="UP000800041">
    <property type="component" value="Unassembled WGS sequence"/>
</dbReference>
<dbReference type="EMBL" id="ML977176">
    <property type="protein sequence ID" value="KAF1983276.1"/>
    <property type="molecule type" value="Genomic_DNA"/>
</dbReference>
<keyword evidence="10" id="KW-1185">Reference proteome</keyword>
<evidence type="ECO:0000256" key="1">
    <source>
        <dbReference type="ARBA" id="ARBA00004123"/>
    </source>
</evidence>
<dbReference type="OrthoDB" id="4161332at2759"/>
<dbReference type="InterPro" id="IPR036864">
    <property type="entry name" value="Zn2-C6_fun-type_DNA-bd_sf"/>
</dbReference>
<accession>A0A6G1GQM8</accession>
<evidence type="ECO:0000256" key="2">
    <source>
        <dbReference type="ARBA" id="ARBA00022723"/>
    </source>
</evidence>
<keyword evidence="7" id="KW-1133">Transmembrane helix</keyword>
<feature type="region of interest" description="Disordered" evidence="6">
    <location>
        <begin position="39"/>
        <end position="72"/>
    </location>
</feature>
<evidence type="ECO:0000256" key="3">
    <source>
        <dbReference type="ARBA" id="ARBA00023015"/>
    </source>
</evidence>
<feature type="region of interest" description="Disordered" evidence="6">
    <location>
        <begin position="567"/>
        <end position="591"/>
    </location>
</feature>
<dbReference type="SUPFAM" id="SSF57701">
    <property type="entry name" value="Zn2/Cys6 DNA-binding domain"/>
    <property type="match status" value="1"/>
</dbReference>
<evidence type="ECO:0000256" key="5">
    <source>
        <dbReference type="ARBA" id="ARBA00023242"/>
    </source>
</evidence>
<dbReference type="AlphaFoldDB" id="A0A6G1GQM8"/>
<feature type="transmembrane region" description="Helical" evidence="7">
    <location>
        <begin position="464"/>
        <end position="486"/>
    </location>
</feature>
<dbReference type="SMART" id="SM00906">
    <property type="entry name" value="Fungal_trans"/>
    <property type="match status" value="1"/>
</dbReference>
<name>A0A6G1GQM8_9PEZI</name>
<dbReference type="GO" id="GO:0008270">
    <property type="term" value="F:zinc ion binding"/>
    <property type="evidence" value="ECO:0007669"/>
    <property type="project" value="InterPro"/>
</dbReference>
<keyword evidence="7" id="KW-0812">Transmembrane</keyword>
<evidence type="ECO:0000313" key="9">
    <source>
        <dbReference type="EMBL" id="KAF1983276.1"/>
    </source>
</evidence>
<evidence type="ECO:0000313" key="10">
    <source>
        <dbReference type="Proteomes" id="UP000800041"/>
    </source>
</evidence>
<dbReference type="InterPro" id="IPR007219">
    <property type="entry name" value="XnlR_reg_dom"/>
</dbReference>
<dbReference type="InterPro" id="IPR050815">
    <property type="entry name" value="TF_fung"/>
</dbReference>
<keyword evidence="2" id="KW-0479">Metal-binding</keyword>
<dbReference type="InterPro" id="IPR001138">
    <property type="entry name" value="Zn2Cys6_DnaBD"/>
</dbReference>
<dbReference type="Gene3D" id="4.10.240.10">
    <property type="entry name" value="Zn(2)-C6 fungal-type DNA-binding domain"/>
    <property type="match status" value="1"/>
</dbReference>
<dbReference type="PANTHER" id="PTHR47338:SF5">
    <property type="entry name" value="ZN(II)2CYS6 TRANSCRIPTION FACTOR (EUROFUNG)"/>
    <property type="match status" value="1"/>
</dbReference>
<proteinExistence type="predicted"/>
<dbReference type="CDD" id="cd12148">
    <property type="entry name" value="fungal_TF_MHR"/>
    <property type="match status" value="1"/>
</dbReference>
<dbReference type="GO" id="GO:0000981">
    <property type="term" value="F:DNA-binding transcription factor activity, RNA polymerase II-specific"/>
    <property type="evidence" value="ECO:0007669"/>
    <property type="project" value="InterPro"/>
</dbReference>